<comment type="caution">
    <text evidence="2">The sequence shown here is derived from an EMBL/GenBank/DDBJ whole genome shotgun (WGS) entry which is preliminary data.</text>
</comment>
<accession>A0A5M6DIE3</accession>
<feature type="transmembrane region" description="Helical" evidence="1">
    <location>
        <begin position="39"/>
        <end position="56"/>
    </location>
</feature>
<feature type="transmembrane region" description="Helical" evidence="1">
    <location>
        <begin position="68"/>
        <end position="91"/>
    </location>
</feature>
<reference evidence="2 3" key="1">
    <citation type="submission" date="2019-08" db="EMBL/GenBank/DDBJ databases">
        <authorList>
            <person name="Dhanesh K."/>
            <person name="Kumar G."/>
            <person name="Sasikala C."/>
            <person name="Venkata Ramana C."/>
        </authorList>
    </citation>
    <scope>NUCLEOTIDE SEQUENCE [LARGE SCALE GENOMIC DNA]</scope>
    <source>
        <strain evidence="2 3">JC645</strain>
    </source>
</reference>
<keyword evidence="3" id="KW-1185">Reference proteome</keyword>
<sequence length="141" mass="15187">MLKLKPKPTQFGIQQLLVATFVLALVFALARLAGYDGSIAIGALLYVFGPTIAFLMSRYGRTRNARYAIAGGVLFGLYVFGVVVAAFLGAAEAGFELSVASFCCWGPQIAFLYVVYLGWKSGLRSAGIDPDRVNHIDRDEG</sequence>
<keyword evidence="1" id="KW-1133">Transmembrane helix</keyword>
<organism evidence="2 3">
    <name type="scientific">Roseiconus nitratireducens</name>
    <dbReference type="NCBI Taxonomy" id="2605748"/>
    <lineage>
        <taxon>Bacteria</taxon>
        <taxon>Pseudomonadati</taxon>
        <taxon>Planctomycetota</taxon>
        <taxon>Planctomycetia</taxon>
        <taxon>Pirellulales</taxon>
        <taxon>Pirellulaceae</taxon>
        <taxon>Roseiconus</taxon>
    </lineage>
</organism>
<dbReference type="EMBL" id="VWOX01000002">
    <property type="protein sequence ID" value="KAA5546000.1"/>
    <property type="molecule type" value="Genomic_DNA"/>
</dbReference>
<dbReference type="RefSeq" id="WP_150074963.1">
    <property type="nucleotide sequence ID" value="NZ_VWOX01000002.1"/>
</dbReference>
<evidence type="ECO:0000313" key="2">
    <source>
        <dbReference type="EMBL" id="KAA5546000.1"/>
    </source>
</evidence>
<dbReference type="AlphaFoldDB" id="A0A5M6DIE3"/>
<protein>
    <submittedName>
        <fullName evidence="2">Uncharacterized protein</fullName>
    </submittedName>
</protein>
<feature type="transmembrane region" description="Helical" evidence="1">
    <location>
        <begin position="97"/>
        <end position="119"/>
    </location>
</feature>
<keyword evidence="1" id="KW-0472">Membrane</keyword>
<name>A0A5M6DIE3_9BACT</name>
<feature type="transmembrane region" description="Helical" evidence="1">
    <location>
        <begin position="12"/>
        <end position="33"/>
    </location>
</feature>
<evidence type="ECO:0000256" key="1">
    <source>
        <dbReference type="SAM" id="Phobius"/>
    </source>
</evidence>
<evidence type="ECO:0000313" key="3">
    <source>
        <dbReference type="Proteomes" id="UP000324479"/>
    </source>
</evidence>
<gene>
    <name evidence="2" type="ORF">FYK55_03575</name>
</gene>
<dbReference type="Proteomes" id="UP000324479">
    <property type="component" value="Unassembled WGS sequence"/>
</dbReference>
<keyword evidence="1" id="KW-0812">Transmembrane</keyword>
<proteinExistence type="predicted"/>